<dbReference type="Proteomes" id="UP000053831">
    <property type="component" value="Unassembled WGS sequence"/>
</dbReference>
<keyword evidence="2" id="KW-0812">Transmembrane</keyword>
<comment type="caution">
    <text evidence="3">The sequence shown here is derived from an EMBL/GenBank/DDBJ whole genome shotgun (WGS) entry which is preliminary data.</text>
</comment>
<evidence type="ECO:0000313" key="3">
    <source>
        <dbReference type="EMBL" id="KOS23357.1"/>
    </source>
</evidence>
<feature type="region of interest" description="Disordered" evidence="1">
    <location>
        <begin position="1"/>
        <end position="22"/>
    </location>
</feature>
<reference evidence="3 4" key="1">
    <citation type="submission" date="2015-07" db="EMBL/GenBank/DDBJ databases">
        <title>The genome of the fungus Escovopsis weberi, a specialized disease agent of ant agriculture.</title>
        <authorList>
            <person name="de Man T.J."/>
            <person name="Stajich J.E."/>
            <person name="Kubicek C.P."/>
            <person name="Chenthamara K."/>
            <person name="Atanasova L."/>
            <person name="Druzhinina I.S."/>
            <person name="Birnbaum S."/>
            <person name="Barribeau S.M."/>
            <person name="Teiling C."/>
            <person name="Suen G."/>
            <person name="Currie C."/>
            <person name="Gerardo N.M."/>
        </authorList>
    </citation>
    <scope>NUCLEOTIDE SEQUENCE [LARGE SCALE GENOMIC DNA]</scope>
</reference>
<gene>
    <name evidence="3" type="ORF">ESCO_006692</name>
</gene>
<keyword evidence="2" id="KW-1133">Transmembrane helix</keyword>
<protein>
    <submittedName>
        <fullName evidence="3">Uncharacterized protein</fullName>
    </submittedName>
</protein>
<accession>A0A0M8N512</accession>
<dbReference type="EMBL" id="LGSR01000001">
    <property type="protein sequence ID" value="KOS23357.1"/>
    <property type="molecule type" value="Genomic_DNA"/>
</dbReference>
<evidence type="ECO:0000313" key="4">
    <source>
        <dbReference type="Proteomes" id="UP000053831"/>
    </source>
</evidence>
<evidence type="ECO:0000256" key="1">
    <source>
        <dbReference type="SAM" id="MobiDB-lite"/>
    </source>
</evidence>
<keyword evidence="4" id="KW-1185">Reference proteome</keyword>
<sequence length="74" mass="8328">MHETETETPRGGNTSSRPANDERNYEYSLDLQPISSPIRSIYEYELLPLIPSLLVVAVRIPCLIAAIVIVITMR</sequence>
<dbReference type="AlphaFoldDB" id="A0A0M8N512"/>
<organism evidence="3 4">
    <name type="scientific">Escovopsis weberi</name>
    <dbReference type="NCBI Taxonomy" id="150374"/>
    <lineage>
        <taxon>Eukaryota</taxon>
        <taxon>Fungi</taxon>
        <taxon>Dikarya</taxon>
        <taxon>Ascomycota</taxon>
        <taxon>Pezizomycotina</taxon>
        <taxon>Sordariomycetes</taxon>
        <taxon>Hypocreomycetidae</taxon>
        <taxon>Hypocreales</taxon>
        <taxon>Hypocreaceae</taxon>
        <taxon>Escovopsis</taxon>
    </lineage>
</organism>
<keyword evidence="2" id="KW-0472">Membrane</keyword>
<proteinExistence type="predicted"/>
<feature type="transmembrane region" description="Helical" evidence="2">
    <location>
        <begin position="49"/>
        <end position="71"/>
    </location>
</feature>
<name>A0A0M8N512_ESCWE</name>
<evidence type="ECO:0000256" key="2">
    <source>
        <dbReference type="SAM" id="Phobius"/>
    </source>
</evidence>